<dbReference type="SUPFAM" id="SSF55073">
    <property type="entry name" value="Nucleotide cyclase"/>
    <property type="match status" value="1"/>
</dbReference>
<name>F8F7N7_PAEMK</name>
<dbReference type="Pfam" id="PF00563">
    <property type="entry name" value="EAL"/>
    <property type="match status" value="1"/>
</dbReference>
<dbReference type="InterPro" id="IPR043128">
    <property type="entry name" value="Rev_trsase/Diguanyl_cyclase"/>
</dbReference>
<dbReference type="SMART" id="SM00267">
    <property type="entry name" value="GGDEF"/>
    <property type="match status" value="1"/>
</dbReference>
<dbReference type="InterPro" id="IPR035919">
    <property type="entry name" value="EAL_sf"/>
</dbReference>
<feature type="transmembrane region" description="Helical" evidence="1">
    <location>
        <begin position="307"/>
        <end position="327"/>
    </location>
</feature>
<dbReference type="CDD" id="cd01949">
    <property type="entry name" value="GGDEF"/>
    <property type="match status" value="1"/>
</dbReference>
<feature type="transmembrane region" description="Helical" evidence="1">
    <location>
        <begin position="137"/>
        <end position="157"/>
    </location>
</feature>
<dbReference type="PATRIC" id="fig|1036673.3.peg.834"/>
<keyword evidence="1" id="KW-0472">Membrane</keyword>
<gene>
    <name evidence="4" type="ordered locus">KNP414_00932</name>
</gene>
<dbReference type="HOGENOM" id="CLU_000445_129_3_9"/>
<feature type="transmembrane region" description="Helical" evidence="1">
    <location>
        <begin position="283"/>
        <end position="301"/>
    </location>
</feature>
<dbReference type="AlphaFoldDB" id="F8F7N7"/>
<reference evidence="4 5" key="2">
    <citation type="journal article" date="2013" name="Genome Announc.">
        <title>Genome Sequence of Growth-Improving Paenibacillus mucilaginosus Strain KNP414.</title>
        <authorList>
            <person name="Lu J.J."/>
            <person name="Wang J.F."/>
            <person name="Hu X.F."/>
        </authorList>
    </citation>
    <scope>NUCLEOTIDE SEQUENCE [LARGE SCALE GENOMIC DNA]</scope>
    <source>
        <strain evidence="4 5">KNP414</strain>
    </source>
</reference>
<keyword evidence="1" id="KW-0812">Transmembrane</keyword>
<feature type="domain" description="GGDEF" evidence="3">
    <location>
        <begin position="377"/>
        <end position="510"/>
    </location>
</feature>
<evidence type="ECO:0000313" key="4">
    <source>
        <dbReference type="EMBL" id="AEI39522.1"/>
    </source>
</evidence>
<reference evidence="5" key="1">
    <citation type="submission" date="2011-06" db="EMBL/GenBank/DDBJ databases">
        <title>Complete genome sequence of Paenibacillus mucilaginosus KNP414.</title>
        <authorList>
            <person name="Wang J."/>
            <person name="Hu S."/>
            <person name="Hu X."/>
            <person name="Zhang B."/>
            <person name="Dong D."/>
            <person name="Zhang S."/>
            <person name="Zhao K."/>
            <person name="Wu D."/>
        </authorList>
    </citation>
    <scope>NUCLEOTIDE SEQUENCE [LARGE SCALE GENOMIC DNA]</scope>
    <source>
        <strain evidence="5">KNP414</strain>
    </source>
</reference>
<dbReference type="NCBIfam" id="TIGR00254">
    <property type="entry name" value="GGDEF"/>
    <property type="match status" value="1"/>
</dbReference>
<dbReference type="SUPFAM" id="SSF141868">
    <property type="entry name" value="EAL domain-like"/>
    <property type="match status" value="1"/>
</dbReference>
<dbReference type="InterPro" id="IPR029787">
    <property type="entry name" value="Nucleotide_cyclase"/>
</dbReference>
<dbReference type="PROSITE" id="PS50887">
    <property type="entry name" value="GGDEF"/>
    <property type="match status" value="1"/>
</dbReference>
<accession>F8F7N7</accession>
<dbReference type="EMBL" id="CP002869">
    <property type="protein sequence ID" value="AEI39522.1"/>
    <property type="molecule type" value="Genomic_DNA"/>
</dbReference>
<feature type="domain" description="EAL" evidence="2">
    <location>
        <begin position="519"/>
        <end position="773"/>
    </location>
</feature>
<feature type="transmembrane region" description="Helical" evidence="1">
    <location>
        <begin position="39"/>
        <end position="56"/>
    </location>
</feature>
<dbReference type="InterPro" id="IPR052155">
    <property type="entry name" value="Biofilm_reg_signaling"/>
</dbReference>
<dbReference type="Pfam" id="PF00990">
    <property type="entry name" value="GGDEF"/>
    <property type="match status" value="1"/>
</dbReference>
<sequence length="782" mass="87432">MNMKSLQSWTHIRWAYLLTFLYIAGLWGMLLGADAGEGIISLAELLSPLAATLLGLRAVFGQRGLLRIFWSLITLGACFYTAAQSIWCYYHIEGGEMPVLAAGMADVLWNLQTAFFVCALFYVMYKQVSAVRGMRFLFDIAIVVLFLCTLAWEFIISPNLTKLVAEPDWILVMSGVLYPASDLGLVLGLLMLHYQQQSVLSPQVMRSLTVGFASFVIGDILYFFDILAGTYAVGSWYDPFWSIGLLLSGIAALHSQREKGDRDTGQLLYEDGGWEAKNKRLRYFVPYLSLLLLCFLMLQRLSEVDGIVIGTILMILLILVRQLSILFENEDLVRRLKHMLHSSEHQAMHDELSGLPNKRMFERSLSAAVEEAAGDGKKLAVLFMDLDRFKYINDSLGHAVGDELIRQVARRLAAIVESRGLVARLGGDEFTILLTGWREKRELESLSARLLQEIAKPYKIELHEILTTTSIGIALYPSDGGDGAELMKHADAAMYKAKEKGKGRAQFYEPVLSGEILKRMAMEHALRQALPRGELYLVYQPQVCTKSEQIMGVEALLRWKLEDGRPVSPADFIPLAEETGLIVSIGEWVLRTACRQAADWERRGLPPFKVAVNVSPKQLVQNRFVQRVAAILEETGVQPERLVVEITEGIALLNTAETIETLQGLKKLGIEISMDDFGTGYSSLGYLRTFQVDSLKIAQSFISRITVGAEHEGIVRAIMAMADSLQLEVIVEGVETEQQLQLLKGIAECLVQGYYYYKPLPPEEVTAVLEKQAGRRASQRHS</sequence>
<dbReference type="Gene3D" id="3.20.20.450">
    <property type="entry name" value="EAL domain"/>
    <property type="match status" value="1"/>
</dbReference>
<feature type="transmembrane region" description="Helical" evidence="1">
    <location>
        <begin position="68"/>
        <end position="87"/>
    </location>
</feature>
<evidence type="ECO:0000259" key="3">
    <source>
        <dbReference type="PROSITE" id="PS50887"/>
    </source>
</evidence>
<dbReference type="SMART" id="SM00052">
    <property type="entry name" value="EAL"/>
    <property type="match status" value="1"/>
</dbReference>
<dbReference type="InterPro" id="IPR001633">
    <property type="entry name" value="EAL_dom"/>
</dbReference>
<evidence type="ECO:0000259" key="2">
    <source>
        <dbReference type="PROSITE" id="PS50883"/>
    </source>
</evidence>
<feature type="transmembrane region" description="Helical" evidence="1">
    <location>
        <begin position="204"/>
        <end position="224"/>
    </location>
</feature>
<feature type="transmembrane region" description="Helical" evidence="1">
    <location>
        <begin position="107"/>
        <end position="125"/>
    </location>
</feature>
<organism evidence="4 5">
    <name type="scientific">Paenibacillus mucilaginosus (strain KNP414)</name>
    <dbReference type="NCBI Taxonomy" id="1036673"/>
    <lineage>
        <taxon>Bacteria</taxon>
        <taxon>Bacillati</taxon>
        <taxon>Bacillota</taxon>
        <taxon>Bacilli</taxon>
        <taxon>Bacillales</taxon>
        <taxon>Paenibacillaceae</taxon>
        <taxon>Paenibacillus</taxon>
    </lineage>
</organism>
<dbReference type="KEGG" id="pms:KNP414_00932"/>
<protein>
    <submittedName>
        <fullName evidence="4">Multidomain signal transduction protein (GGDEF and EAL domains)</fullName>
    </submittedName>
</protein>
<feature type="transmembrane region" description="Helical" evidence="1">
    <location>
        <begin position="169"/>
        <end position="192"/>
    </location>
</feature>
<feature type="transmembrane region" description="Helical" evidence="1">
    <location>
        <begin position="12"/>
        <end position="33"/>
    </location>
</feature>
<dbReference type="Gene3D" id="3.30.70.270">
    <property type="match status" value="1"/>
</dbReference>
<proteinExistence type="predicted"/>
<dbReference type="FunFam" id="3.30.70.270:FF:000001">
    <property type="entry name" value="Diguanylate cyclase domain protein"/>
    <property type="match status" value="1"/>
</dbReference>
<dbReference type="PANTHER" id="PTHR44757">
    <property type="entry name" value="DIGUANYLATE CYCLASE DGCP"/>
    <property type="match status" value="1"/>
</dbReference>
<keyword evidence="1" id="KW-1133">Transmembrane helix</keyword>
<dbReference type="PANTHER" id="PTHR44757:SF2">
    <property type="entry name" value="BIOFILM ARCHITECTURE MAINTENANCE PROTEIN MBAA"/>
    <property type="match status" value="1"/>
</dbReference>
<dbReference type="InterPro" id="IPR000160">
    <property type="entry name" value="GGDEF_dom"/>
</dbReference>
<evidence type="ECO:0000313" key="5">
    <source>
        <dbReference type="Proteomes" id="UP000006620"/>
    </source>
</evidence>
<dbReference type="CDD" id="cd01948">
    <property type="entry name" value="EAL"/>
    <property type="match status" value="1"/>
</dbReference>
<dbReference type="PROSITE" id="PS50883">
    <property type="entry name" value="EAL"/>
    <property type="match status" value="1"/>
</dbReference>
<dbReference type="Proteomes" id="UP000006620">
    <property type="component" value="Chromosome"/>
</dbReference>
<evidence type="ECO:0000256" key="1">
    <source>
        <dbReference type="SAM" id="Phobius"/>
    </source>
</evidence>